<evidence type="ECO:0000313" key="2">
    <source>
        <dbReference type="EMBL" id="CAA9347598.1"/>
    </source>
</evidence>
<feature type="compositionally biased region" description="Basic and acidic residues" evidence="1">
    <location>
        <begin position="1"/>
        <end position="12"/>
    </location>
</feature>
<dbReference type="EMBL" id="CADCUB010000131">
    <property type="protein sequence ID" value="CAA9347598.1"/>
    <property type="molecule type" value="Genomic_DNA"/>
</dbReference>
<dbReference type="AlphaFoldDB" id="A0A6J4M6X8"/>
<feature type="compositionally biased region" description="Low complexity" evidence="1">
    <location>
        <begin position="195"/>
        <end position="206"/>
    </location>
</feature>
<feature type="compositionally biased region" description="Basic and acidic residues" evidence="1">
    <location>
        <begin position="383"/>
        <end position="398"/>
    </location>
</feature>
<feature type="compositionally biased region" description="Basic residues" evidence="1">
    <location>
        <begin position="119"/>
        <end position="146"/>
    </location>
</feature>
<feature type="compositionally biased region" description="Low complexity" evidence="1">
    <location>
        <begin position="406"/>
        <end position="416"/>
    </location>
</feature>
<sequence length="435" mass="46365">DRALHPARDGAGLERGPQVRAVVRGRGDGPGGPRRGGHGAGLQRGARARRSATHPGGRRRDRGGHPARRHRLPVGLGRPHAAARGSGVRALRDDQQRPAGHRPRPAARGGHRPAAGQVRRARRRPARPRAGAPRHRPRRSHARHPRRADDLGPPRGGPRLRHGPQPRPPAPGARGGGRGQDQRCGGHLLERRPAGRAAGRGAPRADPGARRHAGGAARRHQRVGLRPGGDRHRLRGVRAGGAARAAHRGPRAVGAVRQGPEGLERDAPQEEPDRQRAHRRHGADRARAGGAGDGGHPAVARARHQPQLDRAHRAARRLDRHRLPAPPDDPAGDRPGRRRRPHAGQPRELRWPDLHQHGAARARGGRAVARGRVRVRAAGGDAHVGDRHAVPGGAERRGAGRRSGARRGPAGRGVPPRALPGPAGPGLRPPRRPHV</sequence>
<protein>
    <submittedName>
        <fullName evidence="2">Adenylosuccinate lyase @ SAICAR lyase</fullName>
        <ecNumber evidence="2">4.3.2.2</ecNumber>
    </submittedName>
</protein>
<evidence type="ECO:0000256" key="1">
    <source>
        <dbReference type="SAM" id="MobiDB-lite"/>
    </source>
</evidence>
<name>A0A6J4M6X8_9ACTN</name>
<feature type="non-terminal residue" evidence="2">
    <location>
        <position position="435"/>
    </location>
</feature>
<organism evidence="2">
    <name type="scientific">uncultured Frankineae bacterium</name>
    <dbReference type="NCBI Taxonomy" id="437475"/>
    <lineage>
        <taxon>Bacteria</taxon>
        <taxon>Bacillati</taxon>
        <taxon>Actinomycetota</taxon>
        <taxon>Actinomycetes</taxon>
        <taxon>Frankiales</taxon>
        <taxon>environmental samples</taxon>
    </lineage>
</organism>
<feature type="compositionally biased region" description="Gly residues" evidence="1">
    <location>
        <begin position="28"/>
        <end position="42"/>
    </location>
</feature>
<feature type="compositionally biased region" description="Basic residues" evidence="1">
    <location>
        <begin position="358"/>
        <end position="375"/>
    </location>
</feature>
<feature type="compositionally biased region" description="Basic residues" evidence="1">
    <location>
        <begin position="46"/>
        <end position="72"/>
    </location>
</feature>
<feature type="compositionally biased region" description="Basic and acidic residues" evidence="1">
    <location>
        <begin position="345"/>
        <end position="356"/>
    </location>
</feature>
<accession>A0A6J4M6X8</accession>
<gene>
    <name evidence="2" type="ORF">AVDCRST_MAG07-3039</name>
</gene>
<feature type="non-terminal residue" evidence="2">
    <location>
        <position position="1"/>
    </location>
</feature>
<feature type="compositionally biased region" description="Basic residues" evidence="1">
    <location>
        <begin position="210"/>
        <end position="223"/>
    </location>
</feature>
<feature type="compositionally biased region" description="Basic residues" evidence="1">
    <location>
        <begin position="99"/>
        <end position="111"/>
    </location>
</feature>
<dbReference type="GO" id="GO:0016829">
    <property type="term" value="F:lyase activity"/>
    <property type="evidence" value="ECO:0007669"/>
    <property type="project" value="UniProtKB-KW"/>
</dbReference>
<reference evidence="2" key="1">
    <citation type="submission" date="2020-02" db="EMBL/GenBank/DDBJ databases">
        <authorList>
            <person name="Meier V. D."/>
        </authorList>
    </citation>
    <scope>NUCLEOTIDE SEQUENCE</scope>
    <source>
        <strain evidence="2">AVDCRST_MAG07</strain>
    </source>
</reference>
<proteinExistence type="predicted"/>
<feature type="compositionally biased region" description="Basic and acidic residues" evidence="1">
    <location>
        <begin position="262"/>
        <end position="275"/>
    </location>
</feature>
<keyword evidence="2" id="KW-0456">Lyase</keyword>
<dbReference type="EC" id="4.3.2.2" evidence="2"/>
<feature type="region of interest" description="Disordered" evidence="1">
    <location>
        <begin position="1"/>
        <end position="435"/>
    </location>
</feature>